<dbReference type="Pfam" id="PF01613">
    <property type="entry name" value="Flavin_Reduct"/>
    <property type="match status" value="1"/>
</dbReference>
<reference evidence="5" key="1">
    <citation type="submission" date="2016-10" db="EMBL/GenBank/DDBJ databases">
        <authorList>
            <person name="Varghese N."/>
            <person name="Submissions S."/>
        </authorList>
    </citation>
    <scope>NUCLEOTIDE SEQUENCE [LARGE SCALE GENOMIC DNA]</scope>
    <source>
        <strain evidence="5">DSM 45843</strain>
    </source>
</reference>
<dbReference type="PROSITE" id="PS51078">
    <property type="entry name" value="ICLR_ED"/>
    <property type="match status" value="1"/>
</dbReference>
<dbReference type="SUPFAM" id="SSF55781">
    <property type="entry name" value="GAF domain-like"/>
    <property type="match status" value="1"/>
</dbReference>
<dbReference type="InterPro" id="IPR050268">
    <property type="entry name" value="NADH-dep_flavin_reductase"/>
</dbReference>
<evidence type="ECO:0000256" key="1">
    <source>
        <dbReference type="ARBA" id="ARBA00008898"/>
    </source>
</evidence>
<dbReference type="Proteomes" id="UP000199088">
    <property type="component" value="Unassembled WGS sequence"/>
</dbReference>
<proteinExistence type="inferred from homology"/>
<dbReference type="InterPro" id="IPR014757">
    <property type="entry name" value="Tscrpt_reg_IclR_C"/>
</dbReference>
<dbReference type="InterPro" id="IPR002563">
    <property type="entry name" value="Flavin_Rdtase-like_dom"/>
</dbReference>
<comment type="similarity">
    <text evidence="1">Belongs to the non-flavoprotein flavin reductase family.</text>
</comment>
<dbReference type="InterPro" id="IPR029016">
    <property type="entry name" value="GAF-like_dom_sf"/>
</dbReference>
<feature type="domain" description="IclR-ED" evidence="3">
    <location>
        <begin position="167"/>
        <end position="385"/>
    </location>
</feature>
<dbReference type="PANTHER" id="PTHR30466:SF11">
    <property type="entry name" value="FLAVIN-DEPENDENT MONOOXYGENASE, REDUCTASE SUBUNIT HSAB"/>
    <property type="match status" value="1"/>
</dbReference>
<keyword evidence="5" id="KW-1185">Reference proteome</keyword>
<dbReference type="AlphaFoldDB" id="A0A1H0LNT8"/>
<protein>
    <submittedName>
        <fullName evidence="4">NADH-FMN oxidoreductase RutF, flavin reductase (DIM6/NTAB) family</fullName>
    </submittedName>
</protein>
<evidence type="ECO:0000259" key="3">
    <source>
        <dbReference type="PROSITE" id="PS51078"/>
    </source>
</evidence>
<dbReference type="GO" id="GO:0042602">
    <property type="term" value="F:riboflavin reductase (NADPH) activity"/>
    <property type="evidence" value="ECO:0007669"/>
    <property type="project" value="TreeGrafter"/>
</dbReference>
<evidence type="ECO:0000313" key="4">
    <source>
        <dbReference type="EMBL" id="SDO69824.1"/>
    </source>
</evidence>
<evidence type="ECO:0000256" key="2">
    <source>
        <dbReference type="ARBA" id="ARBA00023002"/>
    </source>
</evidence>
<accession>A0A1H0LNT8</accession>
<dbReference type="Gene3D" id="2.30.110.10">
    <property type="entry name" value="Electron Transport, Fmn-binding Protein, Chain A"/>
    <property type="match status" value="1"/>
</dbReference>
<evidence type="ECO:0000313" key="5">
    <source>
        <dbReference type="Proteomes" id="UP000199088"/>
    </source>
</evidence>
<dbReference type="SUPFAM" id="SSF50475">
    <property type="entry name" value="FMN-binding split barrel"/>
    <property type="match status" value="1"/>
</dbReference>
<sequence length="385" mass="39341">MVAVTAAVAPQDLRRALGLHATGVAVVTATEADGGTAAMVVGTFTSVSLDPPLVGFLPDRSSSSWPRIAATGGFRVSVLAADQEPVCRAFATKAEGRFDLLDPVEPGTAGRAVRGAVLTVDCTVHDVLDAGDHHLVLGAVRSLAPGAGGRLPLLFVRGGYGAPSVPSVQAEVPAWAAQLAWADRVRPEAEALAAATHLECLVTAAVDGRVVSLVAAGVESRAAGSATRVGTSFPLVAPLAPVFVAWAPEAEQRAWADRARALTGGGHDDALAAQLHAVRERGVHVTTGHATADAFERVVRGEEADGLAPVLRALLDTGPLPVAEEPVAELVDVTSLTAPVRDAGGRVVLALHLSGFTGTEPGWEIGRAVTELHAAAARCSLLLGR</sequence>
<dbReference type="EMBL" id="FNIR01000007">
    <property type="protein sequence ID" value="SDO69824.1"/>
    <property type="molecule type" value="Genomic_DNA"/>
</dbReference>
<dbReference type="SMART" id="SM00903">
    <property type="entry name" value="Flavin_Reduct"/>
    <property type="match status" value="1"/>
</dbReference>
<keyword evidence="2" id="KW-0560">Oxidoreductase</keyword>
<dbReference type="InterPro" id="IPR012349">
    <property type="entry name" value="Split_barrel_FMN-bd"/>
</dbReference>
<dbReference type="STRING" id="1052260.SAMN05660199_02369"/>
<dbReference type="Gene3D" id="3.30.450.40">
    <property type="match status" value="1"/>
</dbReference>
<organism evidence="4 5">
    <name type="scientific">Klenkia soli</name>
    <dbReference type="NCBI Taxonomy" id="1052260"/>
    <lineage>
        <taxon>Bacteria</taxon>
        <taxon>Bacillati</taxon>
        <taxon>Actinomycetota</taxon>
        <taxon>Actinomycetes</taxon>
        <taxon>Geodermatophilales</taxon>
        <taxon>Geodermatophilaceae</taxon>
        <taxon>Klenkia</taxon>
    </lineage>
</organism>
<dbReference type="PANTHER" id="PTHR30466">
    <property type="entry name" value="FLAVIN REDUCTASE"/>
    <property type="match status" value="1"/>
</dbReference>
<gene>
    <name evidence="4" type="ORF">SAMN05660199_02369</name>
</gene>
<dbReference type="GO" id="GO:0010181">
    <property type="term" value="F:FMN binding"/>
    <property type="evidence" value="ECO:0007669"/>
    <property type="project" value="InterPro"/>
</dbReference>
<name>A0A1H0LNT8_9ACTN</name>